<protein>
    <submittedName>
        <fullName evidence="1">Uncharacterized protein</fullName>
    </submittedName>
</protein>
<evidence type="ECO:0000313" key="2">
    <source>
        <dbReference type="Proteomes" id="UP000799440"/>
    </source>
</evidence>
<evidence type="ECO:0000313" key="1">
    <source>
        <dbReference type="EMBL" id="KAF2750018.1"/>
    </source>
</evidence>
<organism evidence="1 2">
    <name type="scientific">Sporormia fimetaria CBS 119925</name>
    <dbReference type="NCBI Taxonomy" id="1340428"/>
    <lineage>
        <taxon>Eukaryota</taxon>
        <taxon>Fungi</taxon>
        <taxon>Dikarya</taxon>
        <taxon>Ascomycota</taxon>
        <taxon>Pezizomycotina</taxon>
        <taxon>Dothideomycetes</taxon>
        <taxon>Pleosporomycetidae</taxon>
        <taxon>Pleosporales</taxon>
        <taxon>Sporormiaceae</taxon>
        <taxon>Sporormia</taxon>
    </lineage>
</organism>
<accession>A0A6A6VHC1</accession>
<dbReference type="Proteomes" id="UP000799440">
    <property type="component" value="Unassembled WGS sequence"/>
</dbReference>
<dbReference type="EMBL" id="MU006565">
    <property type="protein sequence ID" value="KAF2750018.1"/>
    <property type="molecule type" value="Genomic_DNA"/>
</dbReference>
<gene>
    <name evidence="1" type="ORF">M011DRAFT_286357</name>
</gene>
<proteinExistence type="predicted"/>
<reference evidence="1" key="1">
    <citation type="journal article" date="2020" name="Stud. Mycol.">
        <title>101 Dothideomycetes genomes: a test case for predicting lifestyles and emergence of pathogens.</title>
        <authorList>
            <person name="Haridas S."/>
            <person name="Albert R."/>
            <person name="Binder M."/>
            <person name="Bloem J."/>
            <person name="Labutti K."/>
            <person name="Salamov A."/>
            <person name="Andreopoulos B."/>
            <person name="Baker S."/>
            <person name="Barry K."/>
            <person name="Bills G."/>
            <person name="Bluhm B."/>
            <person name="Cannon C."/>
            <person name="Castanera R."/>
            <person name="Culley D."/>
            <person name="Daum C."/>
            <person name="Ezra D."/>
            <person name="Gonzalez J."/>
            <person name="Henrissat B."/>
            <person name="Kuo A."/>
            <person name="Liang C."/>
            <person name="Lipzen A."/>
            <person name="Lutzoni F."/>
            <person name="Magnuson J."/>
            <person name="Mondo S."/>
            <person name="Nolan M."/>
            <person name="Ohm R."/>
            <person name="Pangilinan J."/>
            <person name="Park H.-J."/>
            <person name="Ramirez L."/>
            <person name="Alfaro M."/>
            <person name="Sun H."/>
            <person name="Tritt A."/>
            <person name="Yoshinaga Y."/>
            <person name="Zwiers L.-H."/>
            <person name="Turgeon B."/>
            <person name="Goodwin S."/>
            <person name="Spatafora J."/>
            <person name="Crous P."/>
            <person name="Grigoriev I."/>
        </authorList>
    </citation>
    <scope>NUCLEOTIDE SEQUENCE</scope>
    <source>
        <strain evidence="1">CBS 119925</strain>
    </source>
</reference>
<name>A0A6A6VHC1_9PLEO</name>
<dbReference type="AlphaFoldDB" id="A0A6A6VHC1"/>
<sequence>MSESATTDRCPTQRYSPNPTHWRVHINSDKLKRVMTAEFSTDFAEKQPVASLQLLARAGVMFRIHLPSPSEVNSTDEITKFVRDNSIFLVGVARSMQVLRIRLDEHSFVKLDELFELKWMALFNNSDEIEKAGLQNCYEDLEMSGWVEVEREADYELVGHREVVEDKLVQKLVELVPHHQSLEPCAEDLD</sequence>
<keyword evidence="2" id="KW-1185">Reference proteome</keyword>